<dbReference type="STRING" id="2518989.IMCC3088_2194"/>
<dbReference type="OrthoDB" id="9804482at2"/>
<dbReference type="EMBL" id="AEIG01000064">
    <property type="protein sequence ID" value="EGG29114.1"/>
    <property type="molecule type" value="Genomic_DNA"/>
</dbReference>
<keyword evidence="4" id="KW-0862">Zinc</keyword>
<evidence type="ECO:0000313" key="8">
    <source>
        <dbReference type="EMBL" id="EGG29114.1"/>
    </source>
</evidence>
<dbReference type="InterPro" id="IPR020891">
    <property type="entry name" value="UPF0758_CS"/>
</dbReference>
<accession>F3L3K2</accession>
<proteinExistence type="inferred from homology"/>
<evidence type="ECO:0000256" key="5">
    <source>
        <dbReference type="ARBA" id="ARBA00023049"/>
    </source>
</evidence>
<dbReference type="CDD" id="cd08071">
    <property type="entry name" value="MPN_DUF2466"/>
    <property type="match status" value="1"/>
</dbReference>
<dbReference type="Proteomes" id="UP000005615">
    <property type="component" value="Unassembled WGS sequence"/>
</dbReference>
<keyword evidence="1" id="KW-0645">Protease</keyword>
<protein>
    <submittedName>
        <fullName evidence="8">DNA repair protein RadC</fullName>
    </submittedName>
</protein>
<dbReference type="PROSITE" id="PS50249">
    <property type="entry name" value="MPN"/>
    <property type="match status" value="1"/>
</dbReference>
<dbReference type="GO" id="GO:0008237">
    <property type="term" value="F:metallopeptidase activity"/>
    <property type="evidence" value="ECO:0007669"/>
    <property type="project" value="UniProtKB-KW"/>
</dbReference>
<dbReference type="RefSeq" id="WP_009576371.1">
    <property type="nucleotide sequence ID" value="NZ_AEIG01000064.1"/>
</dbReference>
<dbReference type="InterPro" id="IPR001405">
    <property type="entry name" value="UPF0758"/>
</dbReference>
<comment type="similarity">
    <text evidence="6">Belongs to the UPF0758 family.</text>
</comment>
<keyword evidence="3" id="KW-0378">Hydrolase</keyword>
<dbReference type="GO" id="GO:0046872">
    <property type="term" value="F:metal ion binding"/>
    <property type="evidence" value="ECO:0007669"/>
    <property type="project" value="UniProtKB-KW"/>
</dbReference>
<dbReference type="Pfam" id="PF04002">
    <property type="entry name" value="RadC"/>
    <property type="match status" value="1"/>
</dbReference>
<keyword evidence="2" id="KW-0479">Metal-binding</keyword>
<name>F3L3K2_9GAMM</name>
<sequence length="210" mass="22963">MVTNCCSEDLSELSSAELLAIQLGIENEGRYVAESLLEQCGGLARVLKSDCAWLRRTVGLSPRSIRRLRVVAELSSRAAKEALLHVDALSNPTLVREYLSEYLVAAKREHFVCLYLDVRNQVLKVDTLFSGTVDAASVYPREIVSTALQVGAVNIIIAHNHPSGSSQPSDADHRVTEKVRQALGLVDICLLDHLVLGQGEFFSFAKAGFL</sequence>
<evidence type="ECO:0000256" key="3">
    <source>
        <dbReference type="ARBA" id="ARBA00022801"/>
    </source>
</evidence>
<evidence type="ECO:0000256" key="4">
    <source>
        <dbReference type="ARBA" id="ARBA00022833"/>
    </source>
</evidence>
<dbReference type="InterPro" id="IPR025657">
    <property type="entry name" value="RadC_JAB"/>
</dbReference>
<dbReference type="eggNOG" id="COG2003">
    <property type="taxonomic scope" value="Bacteria"/>
</dbReference>
<comment type="caution">
    <text evidence="8">The sequence shown here is derived from an EMBL/GenBank/DDBJ whole genome shotgun (WGS) entry which is preliminary data.</text>
</comment>
<keyword evidence="9" id="KW-1185">Reference proteome</keyword>
<keyword evidence="5" id="KW-0482">Metalloprotease</keyword>
<evidence type="ECO:0000256" key="6">
    <source>
        <dbReference type="RuleBase" id="RU003797"/>
    </source>
</evidence>
<evidence type="ECO:0000259" key="7">
    <source>
        <dbReference type="PROSITE" id="PS50249"/>
    </source>
</evidence>
<evidence type="ECO:0000256" key="2">
    <source>
        <dbReference type="ARBA" id="ARBA00022723"/>
    </source>
</evidence>
<dbReference type="SUPFAM" id="SSF102712">
    <property type="entry name" value="JAB1/MPN domain"/>
    <property type="match status" value="1"/>
</dbReference>
<evidence type="ECO:0000256" key="1">
    <source>
        <dbReference type="ARBA" id="ARBA00022670"/>
    </source>
</evidence>
<reference evidence="8 9" key="1">
    <citation type="journal article" date="2011" name="J. Bacteriol.">
        <title>Genome sequence of strain IMCC3088, a proteorhodopsin-containing marine bacterium belonging to the OM60/NOR5 clade.</title>
        <authorList>
            <person name="Jang Y."/>
            <person name="Oh H.M."/>
            <person name="Kang I."/>
            <person name="Lee K."/>
            <person name="Yang S.J."/>
            <person name="Cho J.C."/>
        </authorList>
    </citation>
    <scope>NUCLEOTIDE SEQUENCE [LARGE SCALE GENOMIC DNA]</scope>
    <source>
        <strain evidence="8 9">IMCC3088</strain>
    </source>
</reference>
<evidence type="ECO:0000313" key="9">
    <source>
        <dbReference type="Proteomes" id="UP000005615"/>
    </source>
</evidence>
<dbReference type="InterPro" id="IPR037518">
    <property type="entry name" value="MPN"/>
</dbReference>
<dbReference type="PROSITE" id="PS01302">
    <property type="entry name" value="UPF0758"/>
    <property type="match status" value="1"/>
</dbReference>
<dbReference type="NCBIfam" id="TIGR00608">
    <property type="entry name" value="radc"/>
    <property type="match status" value="1"/>
</dbReference>
<feature type="domain" description="MPN" evidence="7">
    <location>
        <begin position="88"/>
        <end position="210"/>
    </location>
</feature>
<dbReference type="PANTHER" id="PTHR30471:SF3">
    <property type="entry name" value="UPF0758 PROTEIN YEES-RELATED"/>
    <property type="match status" value="1"/>
</dbReference>
<dbReference type="AlphaFoldDB" id="F3L3K2"/>
<dbReference type="NCBIfam" id="NF000642">
    <property type="entry name" value="PRK00024.1"/>
    <property type="match status" value="1"/>
</dbReference>
<dbReference type="PANTHER" id="PTHR30471">
    <property type="entry name" value="DNA REPAIR PROTEIN RADC"/>
    <property type="match status" value="1"/>
</dbReference>
<organism evidence="8 9">
    <name type="scientific">Aequoribacter fuscus</name>
    <dbReference type="NCBI Taxonomy" id="2518989"/>
    <lineage>
        <taxon>Bacteria</taxon>
        <taxon>Pseudomonadati</taxon>
        <taxon>Pseudomonadota</taxon>
        <taxon>Gammaproteobacteria</taxon>
        <taxon>Cellvibrionales</taxon>
        <taxon>Halieaceae</taxon>
        <taxon>Aequoribacter</taxon>
    </lineage>
</organism>
<gene>
    <name evidence="8" type="ORF">IMCC3088_2194</name>
</gene>
<dbReference type="GO" id="GO:0006508">
    <property type="term" value="P:proteolysis"/>
    <property type="evidence" value="ECO:0007669"/>
    <property type="project" value="UniProtKB-KW"/>
</dbReference>
<dbReference type="Gene3D" id="3.40.140.10">
    <property type="entry name" value="Cytidine Deaminase, domain 2"/>
    <property type="match status" value="1"/>
</dbReference>